<evidence type="ECO:0000256" key="1">
    <source>
        <dbReference type="ARBA" id="ARBA00001946"/>
    </source>
</evidence>
<gene>
    <name evidence="8" type="ORF">FO440_17200</name>
</gene>
<dbReference type="FunFam" id="3.40.50.1000:FF:000029">
    <property type="entry name" value="3-deoxy-D-manno-octulosonate 8-phosphate phosphatase KdsC"/>
    <property type="match status" value="1"/>
</dbReference>
<keyword evidence="4 7" id="KW-0479">Metal-binding</keyword>
<evidence type="ECO:0000256" key="6">
    <source>
        <dbReference type="ARBA" id="ARBA00022842"/>
    </source>
</evidence>
<dbReference type="SFLD" id="SFLDS00003">
    <property type="entry name" value="Haloacid_Dehalogenase"/>
    <property type="match status" value="1"/>
</dbReference>
<evidence type="ECO:0000313" key="8">
    <source>
        <dbReference type="EMBL" id="TSJ39480.1"/>
    </source>
</evidence>
<feature type="binding site" evidence="7">
    <location>
        <position position="17"/>
    </location>
    <ligand>
        <name>Mg(2+)</name>
        <dbReference type="ChEBI" id="CHEBI:18420"/>
    </ligand>
</feature>
<evidence type="ECO:0000256" key="2">
    <source>
        <dbReference type="ARBA" id="ARBA00005893"/>
    </source>
</evidence>
<dbReference type="GO" id="GO:0008781">
    <property type="term" value="F:N-acylneuraminate cytidylyltransferase activity"/>
    <property type="evidence" value="ECO:0007669"/>
    <property type="project" value="TreeGrafter"/>
</dbReference>
<evidence type="ECO:0000256" key="4">
    <source>
        <dbReference type="ARBA" id="ARBA00022723"/>
    </source>
</evidence>
<accession>A0A556MHU1</accession>
<dbReference type="GO" id="GO:0016788">
    <property type="term" value="F:hydrolase activity, acting on ester bonds"/>
    <property type="evidence" value="ECO:0007669"/>
    <property type="project" value="InterPro"/>
</dbReference>
<dbReference type="Pfam" id="PF08282">
    <property type="entry name" value="Hydrolase_3"/>
    <property type="match status" value="1"/>
</dbReference>
<dbReference type="PIRSF" id="PIRSF006118">
    <property type="entry name" value="KDO8-P_Ptase"/>
    <property type="match status" value="1"/>
</dbReference>
<dbReference type="OrthoDB" id="9805604at2"/>
<dbReference type="GO" id="GO:0046872">
    <property type="term" value="F:metal ion binding"/>
    <property type="evidence" value="ECO:0007669"/>
    <property type="project" value="UniProtKB-KW"/>
</dbReference>
<comment type="cofactor">
    <cofactor evidence="1 7">
        <name>Mg(2+)</name>
        <dbReference type="ChEBI" id="CHEBI:18420"/>
    </cofactor>
</comment>
<dbReference type="InterPro" id="IPR023214">
    <property type="entry name" value="HAD_sf"/>
</dbReference>
<dbReference type="AlphaFoldDB" id="A0A556MHU1"/>
<keyword evidence="9" id="KW-1185">Reference proteome</keyword>
<reference evidence="8 9" key="1">
    <citation type="submission" date="2019-07" db="EMBL/GenBank/DDBJ databases">
        <authorList>
            <person name="Huq M.A."/>
        </authorList>
    </citation>
    <scope>NUCLEOTIDE SEQUENCE [LARGE SCALE GENOMIC DNA]</scope>
    <source>
        <strain evidence="8 9">MAH-19</strain>
    </source>
</reference>
<comment type="subunit">
    <text evidence="3">Homotetramer.</text>
</comment>
<dbReference type="InterPro" id="IPR010023">
    <property type="entry name" value="KdsC_fam"/>
</dbReference>
<evidence type="ECO:0000256" key="7">
    <source>
        <dbReference type="PIRSR" id="PIRSR006118-2"/>
    </source>
</evidence>
<comment type="similarity">
    <text evidence="2">Belongs to the KdsC family.</text>
</comment>
<proteinExistence type="inferred from homology"/>
<dbReference type="SFLD" id="SFLDG01138">
    <property type="entry name" value="C1.6.2:_Deoxy-d-mannose-octulo"/>
    <property type="match status" value="1"/>
</dbReference>
<dbReference type="CDD" id="cd01630">
    <property type="entry name" value="HAD_KDO-like"/>
    <property type="match status" value="1"/>
</dbReference>
<dbReference type="SFLD" id="SFLDG01136">
    <property type="entry name" value="C1.6:_Phosphoserine_Phosphatas"/>
    <property type="match status" value="1"/>
</dbReference>
<dbReference type="Proteomes" id="UP000318733">
    <property type="component" value="Unassembled WGS sequence"/>
</dbReference>
<evidence type="ECO:0000256" key="3">
    <source>
        <dbReference type="ARBA" id="ARBA00011881"/>
    </source>
</evidence>
<comment type="caution">
    <text evidence="8">The sequence shown here is derived from an EMBL/GenBank/DDBJ whole genome shotgun (WGS) entry which is preliminary data.</text>
</comment>
<keyword evidence="6 7" id="KW-0460">Magnesium</keyword>
<dbReference type="InterPro" id="IPR050793">
    <property type="entry name" value="CMP-NeuNAc_synthase"/>
</dbReference>
<dbReference type="Gene3D" id="3.40.50.1000">
    <property type="entry name" value="HAD superfamily/HAD-like"/>
    <property type="match status" value="1"/>
</dbReference>
<feature type="binding site" evidence="7">
    <location>
        <position position="110"/>
    </location>
    <ligand>
        <name>Mg(2+)</name>
        <dbReference type="ChEBI" id="CHEBI:18420"/>
    </ligand>
</feature>
<dbReference type="RefSeq" id="WP_144249517.1">
    <property type="nucleotide sequence ID" value="NZ_VLPK01000003.1"/>
</dbReference>
<dbReference type="NCBIfam" id="TIGR01670">
    <property type="entry name" value="KdsC-phosphatas"/>
    <property type="match status" value="1"/>
</dbReference>
<protein>
    <submittedName>
        <fullName evidence="8">HAD-IIIA family hydrolase</fullName>
    </submittedName>
</protein>
<keyword evidence="5 8" id="KW-0378">Hydrolase</keyword>
<dbReference type="PANTHER" id="PTHR21485:SF3">
    <property type="entry name" value="N-ACYLNEURAMINATE CYTIDYLYLTRANSFERASE"/>
    <property type="match status" value="1"/>
</dbReference>
<evidence type="ECO:0000313" key="9">
    <source>
        <dbReference type="Proteomes" id="UP000318733"/>
    </source>
</evidence>
<evidence type="ECO:0000256" key="5">
    <source>
        <dbReference type="ARBA" id="ARBA00022801"/>
    </source>
</evidence>
<dbReference type="EMBL" id="VLPK01000003">
    <property type="protein sequence ID" value="TSJ39480.1"/>
    <property type="molecule type" value="Genomic_DNA"/>
</dbReference>
<name>A0A556MHU1_9SPHI</name>
<organism evidence="8 9">
    <name type="scientific">Mucilaginibacter corticis</name>
    <dbReference type="NCBI Taxonomy" id="2597670"/>
    <lineage>
        <taxon>Bacteria</taxon>
        <taxon>Pseudomonadati</taxon>
        <taxon>Bacteroidota</taxon>
        <taxon>Sphingobacteriia</taxon>
        <taxon>Sphingobacteriales</taxon>
        <taxon>Sphingobacteriaceae</taxon>
        <taxon>Mucilaginibacter</taxon>
    </lineage>
</organism>
<dbReference type="PANTHER" id="PTHR21485">
    <property type="entry name" value="HAD SUPERFAMILY MEMBERS CMAS AND KDSC"/>
    <property type="match status" value="1"/>
</dbReference>
<sequence>MESFLSKLKDITTFIFDVDGVLTDGSVFVSETGEQSRAFNIKDGYALQLAVKCGYNVCAISGSRSKTAIYRLNSLGITDVFIGAHVKTNKFKDYLESKHILPTNVLYMGDDIPDLGVMKLAGLPVCPADAVEEIKAVSQYVSPFGGGKGCARDVIEKVLKVQDKWMSEESYSW</sequence>
<dbReference type="InterPro" id="IPR036412">
    <property type="entry name" value="HAD-like_sf"/>
</dbReference>
<dbReference type="SUPFAM" id="SSF56784">
    <property type="entry name" value="HAD-like"/>
    <property type="match status" value="1"/>
</dbReference>
<feature type="binding site" evidence="7">
    <location>
        <position position="19"/>
    </location>
    <ligand>
        <name>substrate</name>
    </ligand>
</feature>